<keyword evidence="16" id="KW-1185">Reference proteome</keyword>
<keyword evidence="9 13" id="KW-0472">Membrane</keyword>
<evidence type="ECO:0000313" key="15">
    <source>
        <dbReference type="Ensembl" id="ENSOKIP00005001228.1"/>
    </source>
</evidence>
<dbReference type="InterPro" id="IPR050125">
    <property type="entry name" value="GPCR_opsins"/>
</dbReference>
<dbReference type="Pfam" id="PF00001">
    <property type="entry name" value="7tm_1"/>
    <property type="match status" value="1"/>
</dbReference>
<dbReference type="GO" id="GO:0004930">
    <property type="term" value="F:G protein-coupled receptor activity"/>
    <property type="evidence" value="ECO:0007669"/>
    <property type="project" value="UniProtKB-KW"/>
</dbReference>
<evidence type="ECO:0000256" key="4">
    <source>
        <dbReference type="ARBA" id="ARBA00022692"/>
    </source>
</evidence>
<organism evidence="15 16">
    <name type="scientific">Oncorhynchus kisutch</name>
    <name type="common">Coho salmon</name>
    <name type="synonym">Salmo kisutch</name>
    <dbReference type="NCBI Taxonomy" id="8019"/>
    <lineage>
        <taxon>Eukaryota</taxon>
        <taxon>Metazoa</taxon>
        <taxon>Chordata</taxon>
        <taxon>Craniata</taxon>
        <taxon>Vertebrata</taxon>
        <taxon>Euteleostomi</taxon>
        <taxon>Actinopterygii</taxon>
        <taxon>Neopterygii</taxon>
        <taxon>Teleostei</taxon>
        <taxon>Protacanthopterygii</taxon>
        <taxon>Salmoniformes</taxon>
        <taxon>Salmonidae</taxon>
        <taxon>Salmoninae</taxon>
        <taxon>Oncorhynchus</taxon>
    </lineage>
</organism>
<evidence type="ECO:0000256" key="6">
    <source>
        <dbReference type="ARBA" id="ARBA00022989"/>
    </source>
</evidence>
<evidence type="ECO:0000256" key="5">
    <source>
        <dbReference type="ARBA" id="ARBA00022925"/>
    </source>
</evidence>
<dbReference type="AlphaFoldDB" id="A0A8C7C9M3"/>
<feature type="domain" description="G-protein coupled receptors family 1 profile" evidence="14">
    <location>
        <begin position="151"/>
        <end position="329"/>
    </location>
</feature>
<dbReference type="GO" id="GO:0009881">
    <property type="term" value="F:photoreceptor activity"/>
    <property type="evidence" value="ECO:0007669"/>
    <property type="project" value="UniProtKB-KW"/>
</dbReference>
<evidence type="ECO:0000256" key="2">
    <source>
        <dbReference type="ARBA" id="ARBA00022543"/>
    </source>
</evidence>
<evidence type="ECO:0000256" key="8">
    <source>
        <dbReference type="ARBA" id="ARBA00023040"/>
    </source>
</evidence>
<evidence type="ECO:0000313" key="16">
    <source>
        <dbReference type="Proteomes" id="UP000694557"/>
    </source>
</evidence>
<dbReference type="Proteomes" id="UP000694557">
    <property type="component" value="Unassembled WGS sequence"/>
</dbReference>
<dbReference type="FunFam" id="1.20.1070.10:FF:000197">
    <property type="entry name" value="Teleost multiple tissue opsin 2b"/>
    <property type="match status" value="1"/>
</dbReference>
<feature type="transmembrane region" description="Helical" evidence="13">
    <location>
        <begin position="305"/>
        <end position="331"/>
    </location>
</feature>
<reference evidence="15" key="2">
    <citation type="submission" date="2025-09" db="UniProtKB">
        <authorList>
            <consortium name="Ensembl"/>
        </authorList>
    </citation>
    <scope>IDENTIFICATION</scope>
</reference>
<sequence length="406" mass="44539">MNLSFSPFLPSSLCPSVFSPSSLPHYHPMSLSFFPSSLPPNVSLLLPSLTTTQCLSPSSLPHNHPMSLSFFPSSLPHNVSLLLPFLTSTQCLSPSSLPHNHPMSLSFFPSSLPPNVSLLLFLSPAALTTLSPAPLLLSSPPLLSLPSPGIVSLISLVVLSYDRYSTLTVYNKRGPDYRKPLLAVGGSWLYSLIWTVPPLLGWSSYDLEGAGTSCSVSWTLRTAQSHAYIICLFVFCLGLPIAIMVYCYCRLLWAVKQVGKIRKTAARRREHHILFMVLTTVVCYILCWMPYGVVAMMATFGRPGIITPVAAVVPSLLAKSSTVINPIIYILMNKQFYRCFLILFRCERRSTENGLSSMPSKTTVIQLNRRVYSNTVACTAQVSTGIHNHGCSTPATERNNPPEVTS</sequence>
<evidence type="ECO:0000256" key="13">
    <source>
        <dbReference type="SAM" id="Phobius"/>
    </source>
</evidence>
<evidence type="ECO:0000256" key="10">
    <source>
        <dbReference type="ARBA" id="ARBA00023170"/>
    </source>
</evidence>
<dbReference type="PROSITE" id="PS50262">
    <property type="entry name" value="G_PROTEIN_RECEP_F1_2"/>
    <property type="match status" value="1"/>
</dbReference>
<protein>
    <submittedName>
        <fullName evidence="15">Teleost multiple tissue opsin 2b</fullName>
    </submittedName>
</protein>
<gene>
    <name evidence="15" type="primary">tmtops2b</name>
</gene>
<dbReference type="Gene3D" id="1.20.1070.10">
    <property type="entry name" value="Rhodopsin 7-helix transmembrane proteins"/>
    <property type="match status" value="1"/>
</dbReference>
<dbReference type="PANTHER" id="PTHR24240">
    <property type="entry name" value="OPSIN"/>
    <property type="match status" value="1"/>
</dbReference>
<proteinExistence type="inferred from homology"/>
<feature type="transmembrane region" description="Helical" evidence="13">
    <location>
        <begin position="143"/>
        <end position="161"/>
    </location>
</feature>
<keyword evidence="3" id="KW-0716">Sensory transduction</keyword>
<evidence type="ECO:0000259" key="14">
    <source>
        <dbReference type="PROSITE" id="PS50262"/>
    </source>
</evidence>
<keyword evidence="11 12" id="KW-0807">Transducer</keyword>
<evidence type="ECO:0000256" key="1">
    <source>
        <dbReference type="ARBA" id="ARBA00004141"/>
    </source>
</evidence>
<dbReference type="GO" id="GO:0007602">
    <property type="term" value="P:phototransduction"/>
    <property type="evidence" value="ECO:0007669"/>
    <property type="project" value="UniProtKB-KW"/>
</dbReference>
<keyword evidence="2" id="KW-0600">Photoreceptor protein</keyword>
<evidence type="ECO:0000256" key="3">
    <source>
        <dbReference type="ARBA" id="ARBA00022606"/>
    </source>
</evidence>
<feature type="transmembrane region" description="Helical" evidence="13">
    <location>
        <begin position="227"/>
        <end position="253"/>
    </location>
</feature>
<evidence type="ECO:0000256" key="12">
    <source>
        <dbReference type="RuleBase" id="RU000688"/>
    </source>
</evidence>
<dbReference type="GO" id="GO:0016020">
    <property type="term" value="C:membrane"/>
    <property type="evidence" value="ECO:0007669"/>
    <property type="project" value="UniProtKB-SubCell"/>
</dbReference>
<accession>A0A8C7C9M3</accession>
<dbReference type="PROSITE" id="PS00238">
    <property type="entry name" value="OPSIN"/>
    <property type="match status" value="1"/>
</dbReference>
<dbReference type="InterPro" id="IPR017452">
    <property type="entry name" value="GPCR_Rhodpsn_7TM"/>
</dbReference>
<keyword evidence="4 12" id="KW-0812">Transmembrane</keyword>
<name>A0A8C7C9M3_ONCKI</name>
<evidence type="ECO:0000256" key="9">
    <source>
        <dbReference type="ARBA" id="ARBA00023136"/>
    </source>
</evidence>
<feature type="transmembrane region" description="Helical" evidence="13">
    <location>
        <begin position="181"/>
        <end position="200"/>
    </location>
</feature>
<dbReference type="PRINTS" id="PR00237">
    <property type="entry name" value="GPCRRHODOPSN"/>
</dbReference>
<dbReference type="GeneTree" id="ENSGT01150000286935"/>
<keyword evidence="5" id="KW-0681">Retinal protein</keyword>
<keyword evidence="7" id="KW-0157">Chromophore</keyword>
<evidence type="ECO:0000256" key="11">
    <source>
        <dbReference type="ARBA" id="ARBA00023224"/>
    </source>
</evidence>
<comment type="subcellular location">
    <subcellularLocation>
        <location evidence="1">Membrane</location>
        <topology evidence="1">Multi-pass membrane protein</topology>
    </subcellularLocation>
</comment>
<keyword evidence="8 12" id="KW-0297">G-protein coupled receptor</keyword>
<evidence type="ECO:0000256" key="7">
    <source>
        <dbReference type="ARBA" id="ARBA00022991"/>
    </source>
</evidence>
<dbReference type="Ensembl" id="ENSOKIT00005001307.1">
    <property type="protein sequence ID" value="ENSOKIP00005001228.1"/>
    <property type="gene ID" value="ENSOKIG00005000623.1"/>
</dbReference>
<feature type="transmembrane region" description="Helical" evidence="13">
    <location>
        <begin position="273"/>
        <end position="293"/>
    </location>
</feature>
<reference evidence="15" key="1">
    <citation type="submission" date="2025-08" db="UniProtKB">
        <authorList>
            <consortium name="Ensembl"/>
        </authorList>
    </citation>
    <scope>IDENTIFICATION</scope>
</reference>
<dbReference type="InterPro" id="IPR000276">
    <property type="entry name" value="GPCR_Rhodpsn"/>
</dbReference>
<dbReference type="PROSITE" id="PS00237">
    <property type="entry name" value="G_PROTEIN_RECEP_F1_1"/>
    <property type="match status" value="1"/>
</dbReference>
<keyword evidence="6 13" id="KW-1133">Transmembrane helix</keyword>
<dbReference type="SUPFAM" id="SSF81321">
    <property type="entry name" value="Family A G protein-coupled receptor-like"/>
    <property type="match status" value="1"/>
</dbReference>
<comment type="similarity">
    <text evidence="12">Belongs to the G-protein coupled receptor 1 family.</text>
</comment>
<dbReference type="InterPro" id="IPR027430">
    <property type="entry name" value="Retinal_BS"/>
</dbReference>
<keyword evidence="10 12" id="KW-0675">Receptor</keyword>